<dbReference type="InterPro" id="IPR032675">
    <property type="entry name" value="LRR_dom_sf"/>
</dbReference>
<dbReference type="SMART" id="SM00369">
    <property type="entry name" value="LRR_TYP"/>
    <property type="match status" value="9"/>
</dbReference>
<dbReference type="InterPro" id="IPR001611">
    <property type="entry name" value="Leu-rich_rpt"/>
</dbReference>
<dbReference type="EMBL" id="LR824027">
    <property type="protein sequence ID" value="CAH0597691.1"/>
    <property type="molecule type" value="Genomic_DNA"/>
</dbReference>
<evidence type="ECO:0000256" key="2">
    <source>
        <dbReference type="ARBA" id="ARBA00022737"/>
    </source>
</evidence>
<keyword evidence="3" id="KW-0732">Signal</keyword>
<dbReference type="AlphaFoldDB" id="A0A9P0BZX4"/>
<evidence type="ECO:0000256" key="1">
    <source>
        <dbReference type="ARBA" id="ARBA00022614"/>
    </source>
</evidence>
<protein>
    <submittedName>
        <fullName evidence="4">Uncharacterized protein</fullName>
    </submittedName>
</protein>
<dbReference type="GO" id="GO:0005615">
    <property type="term" value="C:extracellular space"/>
    <property type="evidence" value="ECO:0007669"/>
    <property type="project" value="TreeGrafter"/>
</dbReference>
<reference evidence="4" key="1">
    <citation type="submission" date="2021-12" db="EMBL/GenBank/DDBJ databases">
        <authorList>
            <person name="King R."/>
        </authorList>
    </citation>
    <scope>NUCLEOTIDE SEQUENCE</scope>
</reference>
<gene>
    <name evidence="4" type="ORF">CINC_LOCUS7784</name>
</gene>
<dbReference type="Pfam" id="PF13855">
    <property type="entry name" value="LRR_8"/>
    <property type="match status" value="3"/>
</dbReference>
<dbReference type="PANTHER" id="PTHR45712:SF22">
    <property type="entry name" value="INSULIN-LIKE GROWTH FACTOR-BINDING PROTEIN COMPLEX ACID LABILE SUBUNIT"/>
    <property type="match status" value="1"/>
</dbReference>
<proteinExistence type="predicted"/>
<sequence>MSAPWSSFILLAVLIVVEAKPRCVTYGSEVVCNAGTTDYKLERGLVSDDTRTSSIILKSCRITDVEYESFNSLTALKHLDLSQNKIQKLKLGVIDEPKQLTHLNLSHNQITAFPLGLFDQVTRLTHLDLKGNKISNLELGIFDPLHGLKVLDLSSNNLLGRDLNPYVFDQSTHITWLDYSRNDMSDAPQNLLHALDSLEFLNLDRCFLTEVPAFAIKSNLRTMKHLILSTNQIKSLDNAAIFVNLDNLEILDLSYNLLENINGDILAPLKKLQKIVLRSNKIKTIPDNLFRNIPKLITIDLFGNLMEDVPVNAFRGSPLKNLNLANNKITYLQDNFCLELMNSGGKLKKFLFDPNPWQCACLMDLLKEVKKFGIEYNSAKYNGKEPVCVTWNEFRCNRQQIVNEDYIDAYHEAKSTKKILWSNHGT</sequence>
<feature type="chain" id="PRO_5040426831" evidence="3">
    <location>
        <begin position="20"/>
        <end position="426"/>
    </location>
</feature>
<dbReference type="Proteomes" id="UP001154114">
    <property type="component" value="Chromosome 24"/>
</dbReference>
<dbReference type="SMART" id="SM00365">
    <property type="entry name" value="LRR_SD22"/>
    <property type="match status" value="6"/>
</dbReference>
<dbReference type="PANTHER" id="PTHR45712">
    <property type="entry name" value="AGAP008170-PA"/>
    <property type="match status" value="1"/>
</dbReference>
<keyword evidence="5" id="KW-1185">Reference proteome</keyword>
<keyword evidence="1" id="KW-0433">Leucine-rich repeat</keyword>
<feature type="signal peptide" evidence="3">
    <location>
        <begin position="1"/>
        <end position="19"/>
    </location>
</feature>
<keyword evidence="2" id="KW-0677">Repeat</keyword>
<accession>A0A9P0BZX4</accession>
<dbReference type="InterPro" id="IPR003591">
    <property type="entry name" value="Leu-rich_rpt_typical-subtyp"/>
</dbReference>
<evidence type="ECO:0000313" key="4">
    <source>
        <dbReference type="EMBL" id="CAH0597691.1"/>
    </source>
</evidence>
<dbReference type="PRINTS" id="PR00019">
    <property type="entry name" value="LEURICHRPT"/>
</dbReference>
<evidence type="ECO:0000313" key="5">
    <source>
        <dbReference type="Proteomes" id="UP001154114"/>
    </source>
</evidence>
<name>A0A9P0BZX4_CHRIL</name>
<dbReference type="FunFam" id="3.80.10.10:FF:001164">
    <property type="entry name" value="GH01279p"/>
    <property type="match status" value="2"/>
</dbReference>
<dbReference type="PROSITE" id="PS51450">
    <property type="entry name" value="LRR"/>
    <property type="match status" value="4"/>
</dbReference>
<dbReference type="OrthoDB" id="676979at2759"/>
<organism evidence="4 5">
    <name type="scientific">Chrysodeixis includens</name>
    <name type="common">Soybean looper</name>
    <name type="synonym">Pseudoplusia includens</name>
    <dbReference type="NCBI Taxonomy" id="689277"/>
    <lineage>
        <taxon>Eukaryota</taxon>
        <taxon>Metazoa</taxon>
        <taxon>Ecdysozoa</taxon>
        <taxon>Arthropoda</taxon>
        <taxon>Hexapoda</taxon>
        <taxon>Insecta</taxon>
        <taxon>Pterygota</taxon>
        <taxon>Neoptera</taxon>
        <taxon>Endopterygota</taxon>
        <taxon>Lepidoptera</taxon>
        <taxon>Glossata</taxon>
        <taxon>Ditrysia</taxon>
        <taxon>Noctuoidea</taxon>
        <taxon>Noctuidae</taxon>
        <taxon>Plusiinae</taxon>
        <taxon>Chrysodeixis</taxon>
    </lineage>
</organism>
<dbReference type="SUPFAM" id="SSF52058">
    <property type="entry name" value="L domain-like"/>
    <property type="match status" value="1"/>
</dbReference>
<dbReference type="Gene3D" id="3.80.10.10">
    <property type="entry name" value="Ribonuclease Inhibitor"/>
    <property type="match status" value="2"/>
</dbReference>
<dbReference type="InterPro" id="IPR050333">
    <property type="entry name" value="SLRP"/>
</dbReference>
<evidence type="ECO:0000256" key="3">
    <source>
        <dbReference type="SAM" id="SignalP"/>
    </source>
</evidence>